<feature type="coiled-coil region" evidence="2">
    <location>
        <begin position="8"/>
        <end position="78"/>
    </location>
</feature>
<dbReference type="EMBL" id="JH712591">
    <property type="protein sequence ID" value="EFO16971.2"/>
    <property type="molecule type" value="Genomic_DNA"/>
</dbReference>
<dbReference type="KEGG" id="loa:LOAG_11533"/>
<dbReference type="PANTHER" id="PTHR24099">
    <property type="entry name" value="E3 UBIQUITIN-PROTEIN LIGASE TRIM36-RELATED"/>
    <property type="match status" value="1"/>
</dbReference>
<dbReference type="InterPro" id="IPR017903">
    <property type="entry name" value="COS_domain"/>
</dbReference>
<dbReference type="InParanoid" id="A0A1S0TMU2"/>
<dbReference type="InterPro" id="IPR003649">
    <property type="entry name" value="Bbox_C"/>
</dbReference>
<dbReference type="PROSITE" id="PS51262">
    <property type="entry name" value="COS"/>
    <property type="match status" value="1"/>
</dbReference>
<evidence type="ECO:0000256" key="2">
    <source>
        <dbReference type="SAM" id="Coils"/>
    </source>
</evidence>
<dbReference type="RefSeq" id="XP_020301482.1">
    <property type="nucleotide sequence ID" value="XM_020448367.1"/>
</dbReference>
<dbReference type="GeneID" id="9948989"/>
<dbReference type="AlphaFoldDB" id="A0A1S0TMU2"/>
<organism evidence="4">
    <name type="scientific">Loa loa</name>
    <name type="common">Eye worm</name>
    <name type="synonym">Filaria loa</name>
    <dbReference type="NCBI Taxonomy" id="7209"/>
    <lineage>
        <taxon>Eukaryota</taxon>
        <taxon>Metazoa</taxon>
        <taxon>Ecdysozoa</taxon>
        <taxon>Nematoda</taxon>
        <taxon>Chromadorea</taxon>
        <taxon>Rhabditida</taxon>
        <taxon>Spirurina</taxon>
        <taxon>Spiruromorpha</taxon>
        <taxon>Filarioidea</taxon>
        <taxon>Onchocercidae</taxon>
        <taxon>Loa</taxon>
    </lineage>
</organism>
<keyword evidence="1 2" id="KW-0175">Coiled coil</keyword>
<accession>A0A1S0TMU2</accession>
<reference evidence="4" key="1">
    <citation type="submission" date="2012-04" db="EMBL/GenBank/DDBJ databases">
        <title>The Genome Sequence of Loa loa.</title>
        <authorList>
            <consortium name="The Broad Institute Genome Sequencing Platform"/>
            <consortium name="Broad Institute Genome Sequencing Center for Infectious Disease"/>
            <person name="Nutman T.B."/>
            <person name="Fink D.L."/>
            <person name="Russ C."/>
            <person name="Young S."/>
            <person name="Zeng Q."/>
            <person name="Gargeya S."/>
            <person name="Alvarado L."/>
            <person name="Berlin A."/>
            <person name="Chapman S.B."/>
            <person name="Chen Z."/>
            <person name="Freedman E."/>
            <person name="Gellesch M."/>
            <person name="Goldberg J."/>
            <person name="Griggs A."/>
            <person name="Gujja S."/>
            <person name="Heilman E.R."/>
            <person name="Heiman D."/>
            <person name="Howarth C."/>
            <person name="Mehta T."/>
            <person name="Neiman D."/>
            <person name="Pearson M."/>
            <person name="Roberts A."/>
            <person name="Saif S."/>
            <person name="Shea T."/>
            <person name="Shenoy N."/>
            <person name="Sisk P."/>
            <person name="Stolte C."/>
            <person name="Sykes S."/>
            <person name="White J."/>
            <person name="Yandava C."/>
            <person name="Haas B."/>
            <person name="Henn M.R."/>
            <person name="Nusbaum C."/>
            <person name="Birren B."/>
        </authorList>
    </citation>
    <scope>NUCLEOTIDE SEQUENCE [LARGE SCALE GENOMIC DNA]</scope>
</reference>
<dbReference type="GO" id="GO:0007411">
    <property type="term" value="P:axon guidance"/>
    <property type="evidence" value="ECO:0007669"/>
    <property type="project" value="TreeGrafter"/>
</dbReference>
<evidence type="ECO:0000259" key="3">
    <source>
        <dbReference type="PROSITE" id="PS51262"/>
    </source>
</evidence>
<feature type="domain" description="COS" evidence="3">
    <location>
        <begin position="108"/>
        <end position="167"/>
    </location>
</feature>
<dbReference type="OMA" id="EQENCKE"/>
<proteinExistence type="predicted"/>
<dbReference type="InterPro" id="IPR050617">
    <property type="entry name" value="E3_ligase_FN3/SPRY"/>
</dbReference>
<evidence type="ECO:0000256" key="1">
    <source>
        <dbReference type="ARBA" id="ARBA00023054"/>
    </source>
</evidence>
<dbReference type="OrthoDB" id="295536at2759"/>
<dbReference type="Gene3D" id="1.20.5.170">
    <property type="match status" value="1"/>
</dbReference>
<dbReference type="CTD" id="9948989"/>
<dbReference type="GO" id="GO:0043005">
    <property type="term" value="C:neuron projection"/>
    <property type="evidence" value="ECO:0007669"/>
    <property type="project" value="TreeGrafter"/>
</dbReference>
<dbReference type="PANTHER" id="PTHR24099:SF15">
    <property type="entry name" value="E3 UBIQUITIN-PROTEIN LIGASE TRIM9"/>
    <property type="match status" value="1"/>
</dbReference>
<sequence length="174" mass="20341">MQFSGLLKAELSQILQLLSEKAKHATEDITRLKQLNDTISVNCFDFQHRLTVQIDSLIEQLQQRKQKLLQYVEEEKEFKRRIFKEQIGRCTTKLSKTTALIQFCIEVLKEPDPATYLQVSSALINRATTQEFLWHKEMQTTPETDPDFILNLDVNNLEYAIQTLDFAQLKGIFF</sequence>
<evidence type="ECO:0000313" key="4">
    <source>
        <dbReference type="EMBL" id="EFO16971.2"/>
    </source>
</evidence>
<protein>
    <recommendedName>
        <fullName evidence="3">COS domain-containing protein</fullName>
    </recommendedName>
</protein>
<gene>
    <name evidence="4" type="ORF">LOAG_11533</name>
</gene>
<dbReference type="SMART" id="SM00502">
    <property type="entry name" value="BBC"/>
    <property type="match status" value="1"/>
</dbReference>
<name>A0A1S0TMU2_LOALO</name>